<feature type="region of interest" description="Disordered" evidence="1">
    <location>
        <begin position="1"/>
        <end position="102"/>
    </location>
</feature>
<feature type="compositionally biased region" description="Polar residues" evidence="1">
    <location>
        <begin position="82"/>
        <end position="99"/>
    </location>
</feature>
<dbReference type="STRING" id="1314782.A0A165TCS7"/>
<evidence type="ECO:0000313" key="2">
    <source>
        <dbReference type="EMBL" id="KZT26475.1"/>
    </source>
</evidence>
<reference evidence="2 3" key="1">
    <citation type="journal article" date="2016" name="Mol. Biol. Evol.">
        <title>Comparative Genomics of Early-Diverging Mushroom-Forming Fungi Provides Insights into the Origins of Lignocellulose Decay Capabilities.</title>
        <authorList>
            <person name="Nagy L.G."/>
            <person name="Riley R."/>
            <person name="Tritt A."/>
            <person name="Adam C."/>
            <person name="Daum C."/>
            <person name="Floudas D."/>
            <person name="Sun H."/>
            <person name="Yadav J.S."/>
            <person name="Pangilinan J."/>
            <person name="Larsson K.H."/>
            <person name="Matsuura K."/>
            <person name="Barry K."/>
            <person name="Labutti K."/>
            <person name="Kuo R."/>
            <person name="Ohm R.A."/>
            <person name="Bhattacharya S.S."/>
            <person name="Shirouzu T."/>
            <person name="Yoshinaga Y."/>
            <person name="Martin F.M."/>
            <person name="Grigoriev I.V."/>
            <person name="Hibbett D.S."/>
        </authorList>
    </citation>
    <scope>NUCLEOTIDE SEQUENCE [LARGE SCALE GENOMIC DNA]</scope>
    <source>
        <strain evidence="2 3">HHB14362 ss-1</strain>
    </source>
</reference>
<protein>
    <submittedName>
        <fullName evidence="2">Uncharacterized protein</fullName>
    </submittedName>
</protein>
<dbReference type="EMBL" id="KV425566">
    <property type="protein sequence ID" value="KZT26475.1"/>
    <property type="molecule type" value="Genomic_DNA"/>
</dbReference>
<dbReference type="InParanoid" id="A0A165TCS7"/>
<dbReference type="OrthoDB" id="2564984at2759"/>
<organism evidence="2 3">
    <name type="scientific">Neolentinus lepideus HHB14362 ss-1</name>
    <dbReference type="NCBI Taxonomy" id="1314782"/>
    <lineage>
        <taxon>Eukaryota</taxon>
        <taxon>Fungi</taxon>
        <taxon>Dikarya</taxon>
        <taxon>Basidiomycota</taxon>
        <taxon>Agaricomycotina</taxon>
        <taxon>Agaricomycetes</taxon>
        <taxon>Gloeophyllales</taxon>
        <taxon>Gloeophyllaceae</taxon>
        <taxon>Neolentinus</taxon>
    </lineage>
</organism>
<sequence>MIIDSKVAQVVAGHDGQDMAVSQRPGPPPAYTPTPSSDPFSPPIQPQTSYNGQVPDAQAGRHHGRDISHDSAPHGPAPYASVPSTSSQPVASPMLSPQDQEALVGSQYQQRLLARCARGDHDPKTEYGVCGIITAVICFPIGLICLFSDREVKCARCGVRI</sequence>
<accession>A0A165TCS7</accession>
<dbReference type="Proteomes" id="UP000076761">
    <property type="component" value="Unassembled WGS sequence"/>
</dbReference>
<gene>
    <name evidence="2" type="ORF">NEOLEDRAFT_1131968</name>
</gene>
<name>A0A165TCS7_9AGAM</name>
<evidence type="ECO:0000256" key="1">
    <source>
        <dbReference type="SAM" id="MobiDB-lite"/>
    </source>
</evidence>
<keyword evidence="3" id="KW-1185">Reference proteome</keyword>
<dbReference type="AlphaFoldDB" id="A0A165TCS7"/>
<evidence type="ECO:0000313" key="3">
    <source>
        <dbReference type="Proteomes" id="UP000076761"/>
    </source>
</evidence>
<proteinExistence type="predicted"/>